<name>A0AAE4VK89_9RICK</name>
<keyword evidence="1" id="KW-0808">Transferase</keyword>
<dbReference type="Proteomes" id="UP001289135">
    <property type="component" value="Unassembled WGS sequence"/>
</dbReference>
<dbReference type="InterPro" id="IPR029063">
    <property type="entry name" value="SAM-dependent_MTases_sf"/>
</dbReference>
<dbReference type="GO" id="GO:0032259">
    <property type="term" value="P:methylation"/>
    <property type="evidence" value="ECO:0007669"/>
    <property type="project" value="UniProtKB-KW"/>
</dbReference>
<dbReference type="SUPFAM" id="SSF48452">
    <property type="entry name" value="TPR-like"/>
    <property type="match status" value="1"/>
</dbReference>
<comment type="caution">
    <text evidence="1">The sequence shown here is derived from an EMBL/GenBank/DDBJ whole genome shotgun (WGS) entry which is preliminary data.</text>
</comment>
<protein>
    <submittedName>
        <fullName evidence="1">SAM-dependent methyltransferase</fullName>
    </submittedName>
</protein>
<dbReference type="Gene3D" id="3.40.50.150">
    <property type="entry name" value="Vaccinia Virus protein VP39"/>
    <property type="match status" value="1"/>
</dbReference>
<dbReference type="SUPFAM" id="SSF53335">
    <property type="entry name" value="S-adenosyl-L-methionine-dependent methyltransferases"/>
    <property type="match status" value="1"/>
</dbReference>
<dbReference type="InterPro" id="IPR011990">
    <property type="entry name" value="TPR-like_helical_dom_sf"/>
</dbReference>
<sequence>MLDKIKELREKFYKHTDELKKTGFKNYIVKYKSIIQEHVLEIKEKLSNLEKTNYDLALYHFNSGNNNDAIMRFNIVRIIWKNKDPKIDYYMGRIYTINQKYSRAKIYLDHYIRSGDQTFFQEAEFSNIIAYHLSKREPDSIDQINKKITSIPQKIIQLRYQQNSNLNKNSKAIENILDIKISIVNILSKINPYTKNPHNNNIIEIGCGSGIIGSILRKKMIFNLLVGFDYCQNDILLAHNKNLGNIYNELIFINDIFKDISNNLSKYSIAIIYEIINYINDIKFIINNFAHCEILIICFRGDSTIQKEDIFKFNAYREDFTFSPLGVQEIFETHGWYLIQNIDNGSVLSSANDKRHYYTMAFVKDIALVEKKDIIFDEKIETEI</sequence>
<proteinExistence type="predicted"/>
<evidence type="ECO:0000313" key="1">
    <source>
        <dbReference type="EMBL" id="MDZ5761496.1"/>
    </source>
</evidence>
<accession>A0AAE4VK89</accession>
<evidence type="ECO:0000313" key="2">
    <source>
        <dbReference type="Proteomes" id="UP001289135"/>
    </source>
</evidence>
<keyword evidence="1" id="KW-0489">Methyltransferase</keyword>
<dbReference type="AlphaFoldDB" id="A0AAE4VK89"/>
<organism evidence="1 2">
    <name type="scientific">Lyticum sinuosum</name>
    <dbReference type="NCBI Taxonomy" id="1332059"/>
    <lineage>
        <taxon>Bacteria</taxon>
        <taxon>Pseudomonadati</taxon>
        <taxon>Pseudomonadota</taxon>
        <taxon>Alphaproteobacteria</taxon>
        <taxon>Rickettsiales</taxon>
        <taxon>Lyticum</taxon>
    </lineage>
</organism>
<keyword evidence="2" id="KW-1185">Reference proteome</keyword>
<dbReference type="EMBL" id="JARGYU010000003">
    <property type="protein sequence ID" value="MDZ5761496.1"/>
    <property type="molecule type" value="Genomic_DNA"/>
</dbReference>
<dbReference type="RefSeq" id="WP_322498921.1">
    <property type="nucleotide sequence ID" value="NZ_JARGYU010000003.1"/>
</dbReference>
<gene>
    <name evidence="1" type="ORF">Lyticum_00677</name>
</gene>
<dbReference type="GO" id="GO:0008168">
    <property type="term" value="F:methyltransferase activity"/>
    <property type="evidence" value="ECO:0007669"/>
    <property type="project" value="UniProtKB-KW"/>
</dbReference>
<reference evidence="1" key="1">
    <citation type="submission" date="2023-02" db="EMBL/GenBank/DDBJ databases">
        <title>Host association and intracellularity evolved multiple times independently in the Rickettsiales.</title>
        <authorList>
            <person name="Castelli M."/>
            <person name="Nardi T."/>
            <person name="Gammuto L."/>
            <person name="Bellinzona G."/>
            <person name="Sabaneyeva E."/>
            <person name="Potekhin A."/>
            <person name="Serra V."/>
            <person name="Petroni G."/>
            <person name="Sassera D."/>
        </authorList>
    </citation>
    <scope>NUCLEOTIDE SEQUENCE</scope>
    <source>
        <strain evidence="1">USBL-36I1</strain>
    </source>
</reference>